<gene>
    <name evidence="1" type="ORF">PFR001_LOCUS8059</name>
</gene>
<reference evidence="1 2" key="1">
    <citation type="submission" date="2021-11" db="EMBL/GenBank/DDBJ databases">
        <authorList>
            <person name="Islam A."/>
            <person name="Islam S."/>
            <person name="Flora M.S."/>
            <person name="Rahman M."/>
            <person name="Ziaur R.M."/>
            <person name="Epstein J.H."/>
            <person name="Hassan M."/>
            <person name="Klassen M."/>
            <person name="Woodard K."/>
            <person name="Webb A."/>
            <person name="Webby R.J."/>
            <person name="El Zowalaty M.E."/>
        </authorList>
    </citation>
    <scope>NUCLEOTIDE SEQUENCE [LARGE SCALE GENOMIC DNA]</scope>
    <source>
        <strain evidence="1">Pf1</strain>
    </source>
</reference>
<evidence type="ECO:0000313" key="1">
    <source>
        <dbReference type="EMBL" id="CAH0492885.1"/>
    </source>
</evidence>
<accession>A0ABN8CG46</accession>
<sequence length="276" mass="32322">MKRFCNAEAYFIQKLHPNDTSIHHSAGVCFVPATSHESAASTNSTRLNVTDYWIEDHPYVYLPYWKRLQNGKIVLKNDSTFSSVRDTARTNTSWISRWVLSSEGQRTLRKDISRLLMYNLVSPMDYGDSLRSSNVRRRRNKAVRMFLTDNLALPALKIFGRVAWNLIQSHYVDYFKDEMFTQRLKTMNASEMIREFNLTLPIEAIEEIQDEDSRLNTTQAYEYDGEKKRAQLYRQYPQLLNHTRITRTSFTPEPILCRHPHFLPTAIRGFGLRGLT</sequence>
<protein>
    <submittedName>
        <fullName evidence="1">Uncharacterized protein</fullName>
    </submittedName>
</protein>
<proteinExistence type="predicted"/>
<name>A0ABN8CG46_9STRA</name>
<dbReference type="Proteomes" id="UP001157938">
    <property type="component" value="Unassembled WGS sequence"/>
</dbReference>
<evidence type="ECO:0000313" key="2">
    <source>
        <dbReference type="Proteomes" id="UP001157938"/>
    </source>
</evidence>
<comment type="caution">
    <text evidence="1">The sequence shown here is derived from an EMBL/GenBank/DDBJ whole genome shotgun (WGS) entry which is preliminary data.</text>
</comment>
<dbReference type="EMBL" id="CAKLBC010001570">
    <property type="protein sequence ID" value="CAH0492885.1"/>
    <property type="molecule type" value="Genomic_DNA"/>
</dbReference>
<keyword evidence="2" id="KW-1185">Reference proteome</keyword>
<organism evidence="1 2">
    <name type="scientific">Peronospora farinosa</name>
    <dbReference type="NCBI Taxonomy" id="134698"/>
    <lineage>
        <taxon>Eukaryota</taxon>
        <taxon>Sar</taxon>
        <taxon>Stramenopiles</taxon>
        <taxon>Oomycota</taxon>
        <taxon>Peronosporomycetes</taxon>
        <taxon>Peronosporales</taxon>
        <taxon>Peronosporaceae</taxon>
        <taxon>Peronospora</taxon>
    </lineage>
</organism>